<feature type="transmembrane region" description="Helical" evidence="1">
    <location>
        <begin position="35"/>
        <end position="51"/>
    </location>
</feature>
<evidence type="ECO:0000313" key="2">
    <source>
        <dbReference type="EMBL" id="KAL2331528.1"/>
    </source>
</evidence>
<keyword evidence="1" id="KW-1133">Transmembrane helix</keyword>
<keyword evidence="3" id="KW-1185">Reference proteome</keyword>
<sequence length="153" mass="16661">MEEMLRDHSASLGGGSLSMHIFLSGIAYIFQTWRYLYIASSIPSFLYIILVPKMGRCFPDGVILALDQDLSSNGEGLETKFKRYELEKQPILNVMINAVGEMPAFFYNGGAIGEVKEFSDGGEERGVRVCHSDGGHGRDVGSICGGFGRVVSA</sequence>
<feature type="transmembrane region" description="Helical" evidence="1">
    <location>
        <begin position="12"/>
        <end position="29"/>
    </location>
</feature>
<dbReference type="EMBL" id="JBGMDY010000006">
    <property type="protein sequence ID" value="KAL2331528.1"/>
    <property type="molecule type" value="Genomic_DNA"/>
</dbReference>
<proteinExistence type="predicted"/>
<protein>
    <submittedName>
        <fullName evidence="2">Uncharacterized protein</fullName>
    </submittedName>
</protein>
<gene>
    <name evidence="2" type="ORF">Fmac_019109</name>
</gene>
<evidence type="ECO:0000256" key="1">
    <source>
        <dbReference type="SAM" id="Phobius"/>
    </source>
</evidence>
<reference evidence="2 3" key="1">
    <citation type="submission" date="2024-08" db="EMBL/GenBank/DDBJ databases">
        <title>Insights into the chromosomal genome structure of Flemingia macrophylla.</title>
        <authorList>
            <person name="Ding Y."/>
            <person name="Zhao Y."/>
            <person name="Bi W."/>
            <person name="Wu M."/>
            <person name="Zhao G."/>
            <person name="Gong Y."/>
            <person name="Li W."/>
            <person name="Zhang P."/>
        </authorList>
    </citation>
    <scope>NUCLEOTIDE SEQUENCE [LARGE SCALE GENOMIC DNA]</scope>
    <source>
        <strain evidence="2">DYQJB</strain>
        <tissue evidence="2">Leaf</tissue>
    </source>
</reference>
<name>A0ABD1M6V4_9FABA</name>
<accession>A0ABD1M6V4</accession>
<dbReference type="Proteomes" id="UP001603857">
    <property type="component" value="Unassembled WGS sequence"/>
</dbReference>
<dbReference type="AlphaFoldDB" id="A0ABD1M6V4"/>
<keyword evidence="1" id="KW-0812">Transmembrane</keyword>
<keyword evidence="1" id="KW-0472">Membrane</keyword>
<comment type="caution">
    <text evidence="2">The sequence shown here is derived from an EMBL/GenBank/DDBJ whole genome shotgun (WGS) entry which is preliminary data.</text>
</comment>
<evidence type="ECO:0000313" key="3">
    <source>
        <dbReference type="Proteomes" id="UP001603857"/>
    </source>
</evidence>
<organism evidence="2 3">
    <name type="scientific">Flemingia macrophylla</name>
    <dbReference type="NCBI Taxonomy" id="520843"/>
    <lineage>
        <taxon>Eukaryota</taxon>
        <taxon>Viridiplantae</taxon>
        <taxon>Streptophyta</taxon>
        <taxon>Embryophyta</taxon>
        <taxon>Tracheophyta</taxon>
        <taxon>Spermatophyta</taxon>
        <taxon>Magnoliopsida</taxon>
        <taxon>eudicotyledons</taxon>
        <taxon>Gunneridae</taxon>
        <taxon>Pentapetalae</taxon>
        <taxon>rosids</taxon>
        <taxon>fabids</taxon>
        <taxon>Fabales</taxon>
        <taxon>Fabaceae</taxon>
        <taxon>Papilionoideae</taxon>
        <taxon>50 kb inversion clade</taxon>
        <taxon>NPAAA clade</taxon>
        <taxon>indigoferoid/millettioid clade</taxon>
        <taxon>Phaseoleae</taxon>
        <taxon>Flemingia</taxon>
    </lineage>
</organism>